<evidence type="ECO:0000256" key="2">
    <source>
        <dbReference type="ARBA" id="ARBA00006824"/>
    </source>
</evidence>
<keyword evidence="9" id="KW-1185">Reference proteome</keyword>
<evidence type="ECO:0000313" key="9">
    <source>
        <dbReference type="Proteomes" id="UP000557566"/>
    </source>
</evidence>
<dbReference type="EMBL" id="JAAVMX010000003">
    <property type="protein sequence ID" value="KAF4510027.1"/>
    <property type="molecule type" value="Genomic_DNA"/>
</dbReference>
<sequence length="309" mass="33308">MDMKKYQDVYRIKYKFASTAPVSFVSSLVTRRLSLADDPHRPEAGPREDGRSARDQELSGTPSSVILTRPLPLASASSLPLSCAGNGFATMNSRAMLDATLQAALLGATSNVLAQLMTASRNKTGLSVDWIPVMQFLLFSIISAPPNFVWQVYLESTYPAHPPPPPTPHAKKSDSRRLPQPRAPLSIRNTLAKFALDQTVGAVVNTLLFSVFIHSLQDAMAPAPRITSLPKAAAYWTTPGAIDLSRVSFVNVWAVALAEFWPIVSAGLKVWPAVSLLNFTLIKTVPARNLVGALVGVAWGIYMSIVAAG</sequence>
<dbReference type="Pfam" id="PF04117">
    <property type="entry name" value="Mpv17_PMP22"/>
    <property type="match status" value="1"/>
</dbReference>
<comment type="subcellular location">
    <subcellularLocation>
        <location evidence="1">Membrane</location>
        <topology evidence="1">Multi-pass membrane protein</topology>
    </subcellularLocation>
</comment>
<feature type="region of interest" description="Disordered" evidence="7">
    <location>
        <begin position="36"/>
        <end position="63"/>
    </location>
</feature>
<dbReference type="PANTHER" id="PTHR11266">
    <property type="entry name" value="PEROXISOMAL MEMBRANE PROTEIN 2, PXMP2 MPV17"/>
    <property type="match status" value="1"/>
</dbReference>
<evidence type="ECO:0000256" key="6">
    <source>
        <dbReference type="RuleBase" id="RU363053"/>
    </source>
</evidence>
<evidence type="ECO:0000256" key="5">
    <source>
        <dbReference type="ARBA" id="ARBA00023136"/>
    </source>
</evidence>
<comment type="caution">
    <text evidence="8">The sequence shown here is derived from an EMBL/GenBank/DDBJ whole genome shotgun (WGS) entry which is preliminary data.</text>
</comment>
<name>A0A8H4PT86_9HYPO</name>
<dbReference type="AlphaFoldDB" id="A0A8H4PT86"/>
<gene>
    <name evidence="8" type="ORF">G6O67_001953</name>
</gene>
<dbReference type="GO" id="GO:0005778">
    <property type="term" value="C:peroxisomal membrane"/>
    <property type="evidence" value="ECO:0007669"/>
    <property type="project" value="TreeGrafter"/>
</dbReference>
<keyword evidence="3 6" id="KW-0812">Transmembrane</keyword>
<keyword evidence="5 6" id="KW-0472">Membrane</keyword>
<keyword evidence="4 6" id="KW-1133">Transmembrane helix</keyword>
<evidence type="ECO:0000256" key="4">
    <source>
        <dbReference type="ARBA" id="ARBA00022989"/>
    </source>
</evidence>
<dbReference type="OrthoDB" id="10267969at2759"/>
<accession>A0A8H4PT86</accession>
<organism evidence="8 9">
    <name type="scientific">Ophiocordyceps sinensis</name>
    <dbReference type="NCBI Taxonomy" id="72228"/>
    <lineage>
        <taxon>Eukaryota</taxon>
        <taxon>Fungi</taxon>
        <taxon>Dikarya</taxon>
        <taxon>Ascomycota</taxon>
        <taxon>Pezizomycotina</taxon>
        <taxon>Sordariomycetes</taxon>
        <taxon>Hypocreomycetidae</taxon>
        <taxon>Hypocreales</taxon>
        <taxon>Ophiocordycipitaceae</taxon>
        <taxon>Ophiocordyceps</taxon>
    </lineage>
</organism>
<proteinExistence type="inferred from homology"/>
<evidence type="ECO:0000256" key="1">
    <source>
        <dbReference type="ARBA" id="ARBA00004141"/>
    </source>
</evidence>
<evidence type="ECO:0000256" key="3">
    <source>
        <dbReference type="ARBA" id="ARBA00022692"/>
    </source>
</evidence>
<feature type="compositionally biased region" description="Basic and acidic residues" evidence="7">
    <location>
        <begin position="36"/>
        <end position="57"/>
    </location>
</feature>
<evidence type="ECO:0000313" key="8">
    <source>
        <dbReference type="EMBL" id="KAF4510027.1"/>
    </source>
</evidence>
<evidence type="ECO:0000256" key="7">
    <source>
        <dbReference type="SAM" id="MobiDB-lite"/>
    </source>
</evidence>
<dbReference type="PANTHER" id="PTHR11266:SF80">
    <property type="entry name" value="PEROXISOMAL MEMBRANE PROTEIN 2"/>
    <property type="match status" value="1"/>
</dbReference>
<feature type="transmembrane region" description="Helical" evidence="6">
    <location>
        <begin position="290"/>
        <end position="308"/>
    </location>
</feature>
<comment type="caution">
    <text evidence="6">Lacks conserved residue(s) required for the propagation of feature annotation.</text>
</comment>
<protein>
    <recommendedName>
        <fullName evidence="10">Mpv17/PMP22</fullName>
    </recommendedName>
</protein>
<reference evidence="8 9" key="1">
    <citation type="journal article" date="2020" name="Genome Biol. Evol.">
        <title>A new high-quality draft genome assembly of the Chinese cordyceps Ophiocordyceps sinensis.</title>
        <authorList>
            <person name="Shu R."/>
            <person name="Zhang J."/>
            <person name="Meng Q."/>
            <person name="Zhang H."/>
            <person name="Zhou G."/>
            <person name="Li M."/>
            <person name="Wu P."/>
            <person name="Zhao Y."/>
            <person name="Chen C."/>
            <person name="Qin Q."/>
        </authorList>
    </citation>
    <scope>NUCLEOTIDE SEQUENCE [LARGE SCALE GENOMIC DNA]</scope>
    <source>
        <strain evidence="8 9">IOZ07</strain>
    </source>
</reference>
<dbReference type="InterPro" id="IPR007248">
    <property type="entry name" value="Mpv17_PMP22"/>
</dbReference>
<evidence type="ECO:0008006" key="10">
    <source>
        <dbReference type="Google" id="ProtNLM"/>
    </source>
</evidence>
<dbReference type="Proteomes" id="UP000557566">
    <property type="component" value="Unassembled WGS sequence"/>
</dbReference>
<comment type="similarity">
    <text evidence="2 6">Belongs to the peroxisomal membrane protein PXMP2/4 family.</text>
</comment>